<dbReference type="EC" id="4.2.1.136" evidence="19"/>
<evidence type="ECO:0000256" key="11">
    <source>
        <dbReference type="ARBA" id="ARBA00023235"/>
    </source>
</evidence>
<evidence type="ECO:0000256" key="15">
    <source>
        <dbReference type="ARBA" id="ARBA00048238"/>
    </source>
</evidence>
<keyword evidence="23" id="KW-1185">Reference proteome</keyword>
<keyword evidence="5 18" id="KW-0479">Metal-binding</keyword>
<gene>
    <name evidence="17" type="primary">nnrD</name>
    <name evidence="18" type="synonym">nnrE</name>
    <name evidence="22" type="ORF">DW944_08595</name>
</gene>
<comment type="similarity">
    <text evidence="17">Belongs to the NnrD/CARKD family.</text>
</comment>
<dbReference type="PIRSF" id="PIRSF017184">
    <property type="entry name" value="Nnr"/>
    <property type="match status" value="1"/>
</dbReference>
<comment type="subunit">
    <text evidence="17">Homotetramer.</text>
</comment>
<comment type="similarity">
    <text evidence="4 19">In the C-terminal section; belongs to the NnrD/CARKD family.</text>
</comment>
<feature type="binding site" evidence="17">
    <location>
        <position position="252"/>
    </location>
    <ligand>
        <name>(6S)-NADPHX</name>
        <dbReference type="ChEBI" id="CHEBI:64076"/>
    </ligand>
</feature>
<feature type="binding site" evidence="17">
    <location>
        <begin position="404"/>
        <end position="408"/>
    </location>
    <ligand>
        <name>AMP</name>
        <dbReference type="ChEBI" id="CHEBI:456215"/>
    </ligand>
</feature>
<dbReference type="GO" id="GO:0046496">
    <property type="term" value="P:nicotinamide nucleotide metabolic process"/>
    <property type="evidence" value="ECO:0007669"/>
    <property type="project" value="UniProtKB-UniRule"/>
</dbReference>
<comment type="function">
    <text evidence="18">Catalyzes the epimerization of the S- and R-forms of NAD(P)HX, a damaged form of NAD(P)H that is a result of enzymatic or heat-dependent hydration. This is a prerequisite for the S-specific NAD(P)H-hydrate dehydratase to allow the repair of both epimers of NAD(P)HX.</text>
</comment>
<evidence type="ECO:0000256" key="12">
    <source>
        <dbReference type="ARBA" id="ARBA00023239"/>
    </source>
</evidence>
<proteinExistence type="inferred from homology"/>
<comment type="similarity">
    <text evidence="18">Belongs to the NnrE/AIBP family.</text>
</comment>
<comment type="function">
    <text evidence="14 19">Bifunctional enzyme that catalyzes the epimerization of the S- and R-forms of NAD(P)HX and the dehydration of the S-form of NAD(P)HX at the expense of ADP, which is converted to AMP. This allows the repair of both epimers of NAD(P)HX, a damaged form of NAD(P)H that is a result of enzymatic or heat-dependent hydration.</text>
</comment>
<evidence type="ECO:0000256" key="6">
    <source>
        <dbReference type="ARBA" id="ARBA00022741"/>
    </source>
</evidence>
<feature type="binding site" evidence="18">
    <location>
        <position position="133"/>
    </location>
    <ligand>
        <name>(6S)-NADPHX</name>
        <dbReference type="ChEBI" id="CHEBI:64076"/>
    </ligand>
</feature>
<keyword evidence="6 17" id="KW-0547">Nucleotide-binding</keyword>
<dbReference type="InterPro" id="IPR030677">
    <property type="entry name" value="Nnr"/>
</dbReference>
<evidence type="ECO:0000313" key="22">
    <source>
        <dbReference type="EMBL" id="RHA17681.1"/>
    </source>
</evidence>
<feature type="domain" description="YjeF N-terminal" evidence="21">
    <location>
        <begin position="10"/>
        <end position="208"/>
    </location>
</feature>
<feature type="binding site" evidence="18">
    <location>
        <begin position="122"/>
        <end position="128"/>
    </location>
    <ligand>
        <name>(6S)-NADPHX</name>
        <dbReference type="ChEBI" id="CHEBI:64076"/>
    </ligand>
</feature>
<evidence type="ECO:0000256" key="1">
    <source>
        <dbReference type="ARBA" id="ARBA00000013"/>
    </source>
</evidence>
<feature type="domain" description="YjeF C-terminal" evidence="20">
    <location>
        <begin position="217"/>
        <end position="492"/>
    </location>
</feature>
<feature type="binding site" evidence="18">
    <location>
        <position position="59"/>
    </location>
    <ligand>
        <name>K(+)</name>
        <dbReference type="ChEBI" id="CHEBI:29103"/>
    </ligand>
</feature>
<dbReference type="NCBIfam" id="TIGR00197">
    <property type="entry name" value="yjeF_nterm"/>
    <property type="match status" value="1"/>
</dbReference>
<keyword evidence="12 17" id="KW-0456">Lyase</keyword>
<dbReference type="Gene3D" id="3.40.1190.20">
    <property type="match status" value="1"/>
</dbReference>
<evidence type="ECO:0000256" key="17">
    <source>
        <dbReference type="HAMAP-Rule" id="MF_01965"/>
    </source>
</evidence>
<feature type="binding site" evidence="17">
    <location>
        <position position="367"/>
    </location>
    <ligand>
        <name>(6S)-NADPHX</name>
        <dbReference type="ChEBI" id="CHEBI:64076"/>
    </ligand>
</feature>
<dbReference type="GO" id="GO:0005524">
    <property type="term" value="F:ATP binding"/>
    <property type="evidence" value="ECO:0007669"/>
    <property type="project" value="UniProtKB-UniRule"/>
</dbReference>
<comment type="caution">
    <text evidence="22">The sequence shown here is derived from an EMBL/GenBank/DDBJ whole genome shotgun (WGS) entry which is preliminary data.</text>
</comment>
<evidence type="ECO:0000256" key="18">
    <source>
        <dbReference type="HAMAP-Rule" id="MF_01966"/>
    </source>
</evidence>
<dbReference type="GO" id="GO:0052855">
    <property type="term" value="F:ADP-dependent NAD(P)H-hydrate dehydratase activity"/>
    <property type="evidence" value="ECO:0007669"/>
    <property type="project" value="UniProtKB-UniRule"/>
</dbReference>
<dbReference type="Pfam" id="PF01256">
    <property type="entry name" value="Carb_kinase"/>
    <property type="match status" value="1"/>
</dbReference>
<evidence type="ECO:0000256" key="5">
    <source>
        <dbReference type="ARBA" id="ARBA00022723"/>
    </source>
</evidence>
<dbReference type="PROSITE" id="PS51383">
    <property type="entry name" value="YJEF_C_3"/>
    <property type="match status" value="1"/>
</dbReference>
<evidence type="ECO:0000256" key="10">
    <source>
        <dbReference type="ARBA" id="ARBA00023027"/>
    </source>
</evidence>
<comment type="cofactor">
    <cofactor evidence="17">
        <name>Mg(2+)</name>
        <dbReference type="ChEBI" id="CHEBI:18420"/>
    </cofactor>
</comment>
<dbReference type="GO" id="GO:0110051">
    <property type="term" value="P:metabolite repair"/>
    <property type="evidence" value="ECO:0007669"/>
    <property type="project" value="TreeGrafter"/>
</dbReference>
<dbReference type="GO" id="GO:0046872">
    <property type="term" value="F:metal ion binding"/>
    <property type="evidence" value="ECO:0007669"/>
    <property type="project" value="UniProtKB-UniRule"/>
</dbReference>
<evidence type="ECO:0000256" key="4">
    <source>
        <dbReference type="ARBA" id="ARBA00009524"/>
    </source>
</evidence>
<name>A0A413R6L9_9FIRM</name>
<dbReference type="PANTHER" id="PTHR12592">
    <property type="entry name" value="ATP-DEPENDENT (S)-NAD(P)H-HYDRATE DEHYDRATASE FAMILY MEMBER"/>
    <property type="match status" value="1"/>
</dbReference>
<dbReference type="HAMAP" id="MF_01966">
    <property type="entry name" value="NADHX_epimerase"/>
    <property type="match status" value="1"/>
</dbReference>
<comment type="catalytic activity">
    <reaction evidence="15 17 19">
        <text>(6S)-NADHX + ADP = AMP + phosphate + NADH + H(+)</text>
        <dbReference type="Rhea" id="RHEA:32223"/>
        <dbReference type="ChEBI" id="CHEBI:15378"/>
        <dbReference type="ChEBI" id="CHEBI:43474"/>
        <dbReference type="ChEBI" id="CHEBI:57945"/>
        <dbReference type="ChEBI" id="CHEBI:64074"/>
        <dbReference type="ChEBI" id="CHEBI:456215"/>
        <dbReference type="ChEBI" id="CHEBI:456216"/>
        <dbReference type="EC" id="4.2.1.136"/>
    </reaction>
</comment>
<dbReference type="InterPro" id="IPR004443">
    <property type="entry name" value="YjeF_N_dom"/>
</dbReference>
<dbReference type="RefSeq" id="WP_117970950.1">
    <property type="nucleotide sequence ID" value="NZ_CATWJF010000047.1"/>
</dbReference>
<sequence length="493" mass="53376">MKNIVTGTDMKKVDSYTINTIGIPSLVLMERAALSVAEIVCKNQLKDKKILVVAGVGNNGADGVAICRILHLKGYNTELYILGDISKASTEFKQQLSIAHNIGINIVGDYNDADVIIDSIFGVGLSRNVEGVYKDVILKINKGRNFVYSVDIPSGVSADTGKICGVAVKANCTVTFGSYKIGTVLYPGAEYCGQVVVADIGFPQEAYEQIEEQVKTATLEDFNFIPPRPNYSNKGTYGKILIIAGSKDISGAAVLCAEAAFRVGAGLVRVFTAEQNRQIIQRLLPEAMVNTYDVHHFNMKSLEACLKWCDVVAIGPGIGTGVIQKNMIEKVLEYNLPTVIDADGINNISEDERLKKKLHKNVVITPHLGEMSRFLNIPVEEIASNLIKYGREVNYKYNINCILKDARTVITTEQETFVNLSGNSGMATAGSGDVLTGIVAALIGIGVEFNNATVLAPYIHGLAGDKAMEYVSKTSMMATDIIEGIKILFKGMR</sequence>
<dbReference type="InterPro" id="IPR017953">
    <property type="entry name" value="Carbohydrate_kinase_pred_CS"/>
</dbReference>
<dbReference type="Pfam" id="PF03853">
    <property type="entry name" value="YjeF_N"/>
    <property type="match status" value="1"/>
</dbReference>
<dbReference type="Gene3D" id="3.40.50.10260">
    <property type="entry name" value="YjeF N-terminal domain"/>
    <property type="match status" value="1"/>
</dbReference>
<dbReference type="InterPro" id="IPR036652">
    <property type="entry name" value="YjeF_N_dom_sf"/>
</dbReference>
<evidence type="ECO:0000256" key="9">
    <source>
        <dbReference type="ARBA" id="ARBA00022958"/>
    </source>
</evidence>
<comment type="catalytic activity">
    <reaction evidence="16 17 19">
        <text>(6S)-NADPHX + ADP = AMP + phosphate + NADPH + H(+)</text>
        <dbReference type="Rhea" id="RHEA:32235"/>
        <dbReference type="ChEBI" id="CHEBI:15378"/>
        <dbReference type="ChEBI" id="CHEBI:43474"/>
        <dbReference type="ChEBI" id="CHEBI:57783"/>
        <dbReference type="ChEBI" id="CHEBI:64076"/>
        <dbReference type="ChEBI" id="CHEBI:456215"/>
        <dbReference type="ChEBI" id="CHEBI:456216"/>
        <dbReference type="EC" id="4.2.1.136"/>
    </reaction>
</comment>
<dbReference type="HAMAP" id="MF_01965">
    <property type="entry name" value="NADHX_dehydratase"/>
    <property type="match status" value="1"/>
</dbReference>
<keyword evidence="8 17" id="KW-0521">NADP</keyword>
<evidence type="ECO:0000256" key="13">
    <source>
        <dbReference type="ARBA" id="ARBA00023268"/>
    </source>
</evidence>
<dbReference type="SUPFAM" id="SSF64153">
    <property type="entry name" value="YjeF N-terminal domain-like"/>
    <property type="match status" value="1"/>
</dbReference>
<evidence type="ECO:0000313" key="23">
    <source>
        <dbReference type="Proteomes" id="UP000284779"/>
    </source>
</evidence>
<feature type="binding site" evidence="17">
    <location>
        <position position="433"/>
    </location>
    <ligand>
        <name>(6S)-NADPHX</name>
        <dbReference type="ChEBI" id="CHEBI:64076"/>
    </ligand>
</feature>
<evidence type="ECO:0000256" key="8">
    <source>
        <dbReference type="ARBA" id="ARBA00022857"/>
    </source>
</evidence>
<evidence type="ECO:0000256" key="7">
    <source>
        <dbReference type="ARBA" id="ARBA00022840"/>
    </source>
</evidence>
<evidence type="ECO:0000256" key="14">
    <source>
        <dbReference type="ARBA" id="ARBA00025153"/>
    </source>
</evidence>
<dbReference type="GO" id="GO:0052856">
    <property type="term" value="F:NAD(P)HX epimerase activity"/>
    <property type="evidence" value="ECO:0007669"/>
    <property type="project" value="UniProtKB-UniRule"/>
</dbReference>
<evidence type="ECO:0000256" key="2">
    <source>
        <dbReference type="ARBA" id="ARBA00000909"/>
    </source>
</evidence>
<dbReference type="Proteomes" id="UP000284779">
    <property type="component" value="Unassembled WGS sequence"/>
</dbReference>
<comment type="similarity">
    <text evidence="3 19">In the N-terminal section; belongs to the NnrE/AIBP family.</text>
</comment>
<keyword evidence="13" id="KW-0511">Multifunctional enzyme</keyword>
<reference evidence="22 23" key="1">
    <citation type="submission" date="2018-08" db="EMBL/GenBank/DDBJ databases">
        <title>A genome reference for cultivated species of the human gut microbiota.</title>
        <authorList>
            <person name="Zou Y."/>
            <person name="Xue W."/>
            <person name="Luo G."/>
        </authorList>
    </citation>
    <scope>NUCLEOTIDE SEQUENCE [LARGE SCALE GENOMIC DNA]</scope>
    <source>
        <strain evidence="22 23">AM44-11BH</strain>
    </source>
</reference>
<dbReference type="CDD" id="cd01171">
    <property type="entry name" value="YXKO-related"/>
    <property type="match status" value="1"/>
</dbReference>
<evidence type="ECO:0000256" key="16">
    <source>
        <dbReference type="ARBA" id="ARBA00049209"/>
    </source>
</evidence>
<keyword evidence="10 17" id="KW-0520">NAD</keyword>
<dbReference type="InterPro" id="IPR029056">
    <property type="entry name" value="Ribokinase-like"/>
</dbReference>
<comment type="catalytic activity">
    <reaction evidence="1 18 19">
        <text>(6R)-NADHX = (6S)-NADHX</text>
        <dbReference type="Rhea" id="RHEA:32215"/>
        <dbReference type="ChEBI" id="CHEBI:64074"/>
        <dbReference type="ChEBI" id="CHEBI:64075"/>
        <dbReference type="EC" id="5.1.99.6"/>
    </reaction>
</comment>
<feature type="binding site" evidence="18">
    <location>
        <position position="151"/>
    </location>
    <ligand>
        <name>(6S)-NADPHX</name>
        <dbReference type="ChEBI" id="CHEBI:64076"/>
    </ligand>
</feature>
<dbReference type="AlphaFoldDB" id="A0A413R6L9"/>
<dbReference type="InterPro" id="IPR000631">
    <property type="entry name" value="CARKD"/>
</dbReference>
<keyword evidence="9 18" id="KW-0630">Potassium</keyword>
<protein>
    <recommendedName>
        <fullName evidence="19">Bifunctional NAD(P)H-hydrate repair enzyme</fullName>
    </recommendedName>
    <alternativeName>
        <fullName evidence="19">Nicotinamide nucleotide repair protein</fullName>
    </alternativeName>
    <domain>
        <recommendedName>
            <fullName evidence="19">ADP-dependent (S)-NAD(P)H-hydrate dehydratase</fullName>
            <ecNumber evidence="19">4.2.1.136</ecNumber>
        </recommendedName>
        <alternativeName>
            <fullName evidence="19">ADP-dependent NAD(P)HX dehydratase</fullName>
        </alternativeName>
    </domain>
    <domain>
        <recommendedName>
            <fullName evidence="19">NAD(P)H-hydrate epimerase</fullName>
            <ecNumber evidence="19">5.1.99.6</ecNumber>
        </recommendedName>
    </domain>
</protein>
<feature type="binding site" evidence="17">
    <location>
        <position position="317"/>
    </location>
    <ligand>
        <name>(6S)-NADPHX</name>
        <dbReference type="ChEBI" id="CHEBI:64076"/>
    </ligand>
</feature>
<keyword evidence="7 17" id="KW-0067">ATP-binding</keyword>
<evidence type="ECO:0000259" key="21">
    <source>
        <dbReference type="PROSITE" id="PS51385"/>
    </source>
</evidence>
<dbReference type="NCBIfam" id="TIGR00196">
    <property type="entry name" value="yjeF_cterm"/>
    <property type="match status" value="1"/>
</dbReference>
<evidence type="ECO:0000256" key="19">
    <source>
        <dbReference type="PIRNR" id="PIRNR017184"/>
    </source>
</evidence>
<accession>A0A413R6L9</accession>
<feature type="binding site" evidence="18">
    <location>
        <position position="118"/>
    </location>
    <ligand>
        <name>K(+)</name>
        <dbReference type="ChEBI" id="CHEBI:29103"/>
    </ligand>
</feature>
<feature type="binding site" evidence="17">
    <location>
        <position position="432"/>
    </location>
    <ligand>
        <name>AMP</name>
        <dbReference type="ChEBI" id="CHEBI:456215"/>
    </ligand>
</feature>
<evidence type="ECO:0000259" key="20">
    <source>
        <dbReference type="PROSITE" id="PS51383"/>
    </source>
</evidence>
<evidence type="ECO:0000256" key="3">
    <source>
        <dbReference type="ARBA" id="ARBA00006001"/>
    </source>
</evidence>
<dbReference type="PANTHER" id="PTHR12592:SF0">
    <property type="entry name" value="ATP-DEPENDENT (S)-NAD(P)H-HYDRATE DEHYDRATASE"/>
    <property type="match status" value="1"/>
</dbReference>
<dbReference type="PROSITE" id="PS01050">
    <property type="entry name" value="YJEF_C_2"/>
    <property type="match status" value="1"/>
</dbReference>
<organism evidence="22 23">
    <name type="scientific">Eubacterium ventriosum</name>
    <dbReference type="NCBI Taxonomy" id="39496"/>
    <lineage>
        <taxon>Bacteria</taxon>
        <taxon>Bacillati</taxon>
        <taxon>Bacillota</taxon>
        <taxon>Clostridia</taxon>
        <taxon>Eubacteriales</taxon>
        <taxon>Eubacteriaceae</taxon>
        <taxon>Eubacterium</taxon>
    </lineage>
</organism>
<dbReference type="SUPFAM" id="SSF53613">
    <property type="entry name" value="Ribokinase-like"/>
    <property type="match status" value="1"/>
</dbReference>
<feature type="binding site" evidence="18">
    <location>
        <begin position="58"/>
        <end position="62"/>
    </location>
    <ligand>
        <name>(6S)-NADPHX</name>
        <dbReference type="ChEBI" id="CHEBI:64076"/>
    </ligand>
</feature>
<dbReference type="PROSITE" id="PS51385">
    <property type="entry name" value="YJEF_N"/>
    <property type="match status" value="1"/>
</dbReference>
<dbReference type="EMBL" id="QSFD01000008">
    <property type="protein sequence ID" value="RHA17681.1"/>
    <property type="molecule type" value="Genomic_DNA"/>
</dbReference>
<feature type="binding site" evidence="18">
    <location>
        <position position="154"/>
    </location>
    <ligand>
        <name>K(+)</name>
        <dbReference type="ChEBI" id="CHEBI:29103"/>
    </ligand>
</feature>
<comment type="catalytic activity">
    <reaction evidence="2 18 19">
        <text>(6R)-NADPHX = (6S)-NADPHX</text>
        <dbReference type="Rhea" id="RHEA:32227"/>
        <dbReference type="ChEBI" id="CHEBI:64076"/>
        <dbReference type="ChEBI" id="CHEBI:64077"/>
        <dbReference type="EC" id="5.1.99.6"/>
    </reaction>
</comment>
<keyword evidence="11 18" id="KW-0413">Isomerase</keyword>
<dbReference type="EC" id="5.1.99.6" evidence="19"/>
<comment type="function">
    <text evidence="17">Catalyzes the dehydration of the S-form of NAD(P)HX at the expense of ADP, which is converted to AMP. Together with NAD(P)HX epimerase, which catalyzes the epimerization of the S- and R-forms, the enzyme allows the repair of both epimers of NAD(P)HX, a damaged form of NAD(P)H that is a result of enzymatic or heat-dependent hydration.</text>
</comment>
<comment type="cofactor">
    <cofactor evidence="18 19">
        <name>K(+)</name>
        <dbReference type="ChEBI" id="CHEBI:29103"/>
    </cofactor>
    <text evidence="18 19">Binds 1 potassium ion per subunit.</text>
</comment>